<reference evidence="7" key="1">
    <citation type="submission" date="2020-04" db="EMBL/GenBank/DDBJ databases">
        <title>Nitratireductor sp. nov. isolated from mangrove soil.</title>
        <authorList>
            <person name="Ye Y."/>
        </authorList>
    </citation>
    <scope>NUCLEOTIDE SEQUENCE</scope>
    <source>
        <strain evidence="7">SY7</strain>
    </source>
</reference>
<keyword evidence="7" id="KW-0689">Ribosomal protein</keyword>
<dbReference type="CDD" id="cd02440">
    <property type="entry name" value="AdoMet_MTases"/>
    <property type="match status" value="1"/>
</dbReference>
<dbReference type="Gene3D" id="3.40.50.150">
    <property type="entry name" value="Vaccinia Virus protein VP39"/>
    <property type="match status" value="1"/>
</dbReference>
<comment type="function">
    <text evidence="6">Methylates ribosomal protein L11.</text>
</comment>
<comment type="subcellular location">
    <subcellularLocation>
        <location evidence="6">Cytoplasm</location>
    </subcellularLocation>
</comment>
<evidence type="ECO:0000256" key="6">
    <source>
        <dbReference type="HAMAP-Rule" id="MF_00735"/>
    </source>
</evidence>
<organism evidence="7 8">
    <name type="scientific">Nitratireductor mangrovi</name>
    <dbReference type="NCBI Taxonomy" id="2599600"/>
    <lineage>
        <taxon>Bacteria</taxon>
        <taxon>Pseudomonadati</taxon>
        <taxon>Pseudomonadota</taxon>
        <taxon>Alphaproteobacteria</taxon>
        <taxon>Hyphomicrobiales</taxon>
        <taxon>Phyllobacteriaceae</taxon>
        <taxon>Nitratireductor</taxon>
    </lineage>
</organism>
<name>A0A5B8KUN5_9HYPH</name>
<evidence type="ECO:0000313" key="7">
    <source>
        <dbReference type="EMBL" id="QDY99292.1"/>
    </source>
</evidence>
<evidence type="ECO:0000256" key="2">
    <source>
        <dbReference type="ARBA" id="ARBA00022490"/>
    </source>
</evidence>
<dbReference type="AlphaFoldDB" id="A0A5B8KUN5"/>
<dbReference type="HAMAP" id="MF_00735">
    <property type="entry name" value="Methyltr_PrmA"/>
    <property type="match status" value="1"/>
</dbReference>
<feature type="binding site" evidence="6">
    <location>
        <position position="135"/>
    </location>
    <ligand>
        <name>S-adenosyl-L-methionine</name>
        <dbReference type="ChEBI" id="CHEBI:59789"/>
    </ligand>
</feature>
<dbReference type="Pfam" id="PF06325">
    <property type="entry name" value="PrmA"/>
    <property type="match status" value="1"/>
</dbReference>
<dbReference type="Proteomes" id="UP000321389">
    <property type="component" value="Chromosome"/>
</dbReference>
<evidence type="ECO:0000313" key="8">
    <source>
        <dbReference type="Proteomes" id="UP000321389"/>
    </source>
</evidence>
<keyword evidence="8" id="KW-1185">Reference proteome</keyword>
<feature type="binding site" evidence="6">
    <location>
        <position position="158"/>
    </location>
    <ligand>
        <name>S-adenosyl-L-methionine</name>
        <dbReference type="ChEBI" id="CHEBI:59789"/>
    </ligand>
</feature>
<dbReference type="SUPFAM" id="SSF53335">
    <property type="entry name" value="S-adenosyl-L-methionine-dependent methyltransferases"/>
    <property type="match status" value="1"/>
</dbReference>
<keyword evidence="7" id="KW-0687">Ribonucleoprotein</keyword>
<dbReference type="GO" id="GO:0032259">
    <property type="term" value="P:methylation"/>
    <property type="evidence" value="ECO:0007669"/>
    <property type="project" value="UniProtKB-KW"/>
</dbReference>
<dbReference type="EC" id="2.1.1.-" evidence="6"/>
<feature type="binding site" evidence="6">
    <location>
        <position position="180"/>
    </location>
    <ligand>
        <name>S-adenosyl-L-methionine</name>
        <dbReference type="ChEBI" id="CHEBI:59789"/>
    </ligand>
</feature>
<keyword evidence="2 6" id="KW-0963">Cytoplasm</keyword>
<dbReference type="GO" id="GO:0005737">
    <property type="term" value="C:cytoplasm"/>
    <property type="evidence" value="ECO:0007669"/>
    <property type="project" value="UniProtKB-SubCell"/>
</dbReference>
<dbReference type="RefSeq" id="WP_146297942.1">
    <property type="nucleotide sequence ID" value="NZ_CP042301.2"/>
</dbReference>
<accession>A0A5B8KUN5</accession>
<dbReference type="PANTHER" id="PTHR43648:SF1">
    <property type="entry name" value="ELECTRON TRANSFER FLAVOPROTEIN BETA SUBUNIT LYSINE METHYLTRANSFERASE"/>
    <property type="match status" value="1"/>
</dbReference>
<proteinExistence type="inferred from homology"/>
<keyword evidence="3 6" id="KW-0489">Methyltransferase</keyword>
<comment type="similarity">
    <text evidence="1 6">Belongs to the methyltransferase superfamily. PrmA family.</text>
</comment>
<dbReference type="EMBL" id="CP042301">
    <property type="protein sequence ID" value="QDY99292.1"/>
    <property type="molecule type" value="Genomic_DNA"/>
</dbReference>
<keyword evidence="4 6" id="KW-0808">Transferase</keyword>
<sequence length="290" mass="31646">MQCRLFLVASEADAKRLYAALGTEFEPDGFAIAITDTDEAARLHTVELYVDETEVTETQTRITSLLSELGLALPVEREDLPDIDWVAKSLEGLKPVRAGRFLVHGAHDRDKRRPNDIAVEIEAGLAFGTGHHGTTAGCLEMIEQVVRRERPRNVLDLGTGSGVLAIALARWAHVPVLATDIDPVATAVARANAALNGVGRLVHGVTATGFAHRDVAARAPYDLIIANILARPLMKLAPDMARHLRSGSSLILSGILVRQREAVLAAYVGQCFRHVRTMRRGEWVTLHLKR</sequence>
<protein>
    <recommendedName>
        <fullName evidence="6">Ribosomal protein L11 methyltransferase</fullName>
        <shortName evidence="6">L11 Mtase</shortName>
        <ecNumber evidence="6">2.1.1.-</ecNumber>
    </recommendedName>
</protein>
<dbReference type="GO" id="GO:0005840">
    <property type="term" value="C:ribosome"/>
    <property type="evidence" value="ECO:0007669"/>
    <property type="project" value="UniProtKB-KW"/>
</dbReference>
<dbReference type="InterPro" id="IPR004498">
    <property type="entry name" value="Ribosomal_PrmA_MeTrfase"/>
</dbReference>
<evidence type="ECO:0000256" key="5">
    <source>
        <dbReference type="ARBA" id="ARBA00022691"/>
    </source>
</evidence>
<comment type="catalytic activity">
    <reaction evidence="6">
        <text>L-lysyl-[protein] + 3 S-adenosyl-L-methionine = N(6),N(6),N(6)-trimethyl-L-lysyl-[protein] + 3 S-adenosyl-L-homocysteine + 3 H(+)</text>
        <dbReference type="Rhea" id="RHEA:54192"/>
        <dbReference type="Rhea" id="RHEA-COMP:9752"/>
        <dbReference type="Rhea" id="RHEA-COMP:13826"/>
        <dbReference type="ChEBI" id="CHEBI:15378"/>
        <dbReference type="ChEBI" id="CHEBI:29969"/>
        <dbReference type="ChEBI" id="CHEBI:57856"/>
        <dbReference type="ChEBI" id="CHEBI:59789"/>
        <dbReference type="ChEBI" id="CHEBI:61961"/>
    </reaction>
</comment>
<evidence type="ECO:0000256" key="4">
    <source>
        <dbReference type="ARBA" id="ARBA00022679"/>
    </source>
</evidence>
<dbReference type="InterPro" id="IPR029063">
    <property type="entry name" value="SAM-dependent_MTases_sf"/>
</dbReference>
<dbReference type="PIRSF" id="PIRSF000401">
    <property type="entry name" value="RPL11_MTase"/>
    <property type="match status" value="1"/>
</dbReference>
<dbReference type="OrthoDB" id="9785995at2"/>
<feature type="binding site" evidence="6">
    <location>
        <position position="227"/>
    </location>
    <ligand>
        <name>S-adenosyl-L-methionine</name>
        <dbReference type="ChEBI" id="CHEBI:59789"/>
    </ligand>
</feature>
<evidence type="ECO:0000256" key="3">
    <source>
        <dbReference type="ARBA" id="ARBA00022603"/>
    </source>
</evidence>
<dbReference type="GO" id="GO:0016279">
    <property type="term" value="F:protein-lysine N-methyltransferase activity"/>
    <property type="evidence" value="ECO:0007669"/>
    <property type="project" value="RHEA"/>
</dbReference>
<gene>
    <name evidence="6" type="primary">prmA</name>
    <name evidence="7" type="ORF">FQ775_02290</name>
</gene>
<dbReference type="KEGG" id="niy:FQ775_02290"/>
<keyword evidence="5 6" id="KW-0949">S-adenosyl-L-methionine</keyword>
<dbReference type="InterPro" id="IPR050078">
    <property type="entry name" value="Ribosomal_L11_MeTrfase_PrmA"/>
</dbReference>
<dbReference type="PANTHER" id="PTHR43648">
    <property type="entry name" value="ELECTRON TRANSFER FLAVOPROTEIN BETA SUBUNIT LYSINE METHYLTRANSFERASE"/>
    <property type="match status" value="1"/>
</dbReference>
<dbReference type="NCBIfam" id="NF001784">
    <property type="entry name" value="PRK00517.2-1"/>
    <property type="match status" value="1"/>
</dbReference>
<evidence type="ECO:0000256" key="1">
    <source>
        <dbReference type="ARBA" id="ARBA00009741"/>
    </source>
</evidence>